<comment type="similarity">
    <text evidence="11">Belongs to the helicase family. DinG subfamily.</text>
</comment>
<gene>
    <name evidence="16" type="primary">dinG</name>
    <name evidence="16" type="ORF">Pan97_03820</name>
</gene>
<dbReference type="FunFam" id="3.40.50.300:FF:000437">
    <property type="entry name" value="ATP-dependent DNA helicase DinG"/>
    <property type="match status" value="1"/>
</dbReference>
<dbReference type="GO" id="GO:0043139">
    <property type="term" value="F:5'-3' DNA helicase activity"/>
    <property type="evidence" value="ECO:0007669"/>
    <property type="project" value="UniProtKB-EC"/>
</dbReference>
<proteinExistence type="inferred from homology"/>
<evidence type="ECO:0000256" key="6">
    <source>
        <dbReference type="ARBA" id="ARBA00022840"/>
    </source>
</evidence>
<dbReference type="Proteomes" id="UP000318626">
    <property type="component" value="Chromosome"/>
</dbReference>
<evidence type="ECO:0000256" key="4">
    <source>
        <dbReference type="ARBA" id="ARBA00022801"/>
    </source>
</evidence>
<dbReference type="PANTHER" id="PTHR11472:SF34">
    <property type="entry name" value="REGULATOR OF TELOMERE ELONGATION HELICASE 1"/>
    <property type="match status" value="1"/>
</dbReference>
<name>A0A518C2F7_9BACT</name>
<evidence type="ECO:0000259" key="14">
    <source>
        <dbReference type="PROSITE" id="PS51192"/>
    </source>
</evidence>
<evidence type="ECO:0000256" key="12">
    <source>
        <dbReference type="ARBA" id="ARBA00044969"/>
    </source>
</evidence>
<comment type="cofactor">
    <cofactor evidence="1">
        <name>[4Fe-4S] cluster</name>
        <dbReference type="ChEBI" id="CHEBI:49883"/>
    </cofactor>
</comment>
<dbReference type="InterPro" id="IPR014001">
    <property type="entry name" value="Helicase_ATP-bd"/>
</dbReference>
<keyword evidence="4 16" id="KW-0378">Hydrolase</keyword>
<dbReference type="RefSeq" id="WP_196782246.1">
    <property type="nucleotide sequence ID" value="NZ_CP036289.1"/>
</dbReference>
<evidence type="ECO:0000256" key="10">
    <source>
        <dbReference type="ARBA" id="ARBA00023235"/>
    </source>
</evidence>
<dbReference type="SMART" id="SM00491">
    <property type="entry name" value="HELICc2"/>
    <property type="match status" value="1"/>
</dbReference>
<dbReference type="GO" id="GO:0046872">
    <property type="term" value="F:metal ion binding"/>
    <property type="evidence" value="ECO:0007669"/>
    <property type="project" value="UniProtKB-KW"/>
</dbReference>
<dbReference type="InterPro" id="IPR011545">
    <property type="entry name" value="DEAD/DEAH_box_helicase_dom"/>
</dbReference>
<keyword evidence="5 16" id="KW-0347">Helicase</keyword>
<organism evidence="16 17">
    <name type="scientific">Bremerella volcania</name>
    <dbReference type="NCBI Taxonomy" id="2527984"/>
    <lineage>
        <taxon>Bacteria</taxon>
        <taxon>Pseudomonadati</taxon>
        <taxon>Planctomycetota</taxon>
        <taxon>Planctomycetia</taxon>
        <taxon>Pirellulales</taxon>
        <taxon>Pirellulaceae</taxon>
        <taxon>Bremerella</taxon>
    </lineage>
</organism>
<evidence type="ECO:0000259" key="15">
    <source>
        <dbReference type="PROSITE" id="PS51193"/>
    </source>
</evidence>
<dbReference type="GO" id="GO:0005524">
    <property type="term" value="F:ATP binding"/>
    <property type="evidence" value="ECO:0007669"/>
    <property type="project" value="UniProtKB-KW"/>
</dbReference>
<evidence type="ECO:0000256" key="8">
    <source>
        <dbReference type="ARBA" id="ARBA00023014"/>
    </source>
</evidence>
<sequence length="674" mass="75663">MDNLSIEDVLGPQGLIARRLKQYEERPQQMAMAQAVGKALAKNRHLVVEAGTGVGKSFAYLVPSILWACGQQGSGEKSRRVVISTHTISLQEQLLEKDIPLINAAIPLEFTAVLAKGRGNYVSLRRLGAASLRSASLFDKDEETAQLRTLKEWSKKTADGSLSDLDFRPAIKVWDEIASDSGNCLGRKCPTYDDCFYYRARRRMQNAQLLIVNHALFFSDLALRRSGVSLLPSYDAVIFDEAHTLEGVAGDHLGMSVTSTQIDFALNKLFNERTQKGLLVHHECSDAMNQVVHTRYRAQQFFNELDSWLEENPGGNGRATVPELIPNVLSPALAKLAQMVKSEGDRFEEEGTRQDFHSLSDRIFLMGDSIEAWRMQKMEHTVYWVESSQQRGPYRRVKLFATPIEVGPVLREELFQKVDSVILTSATLSSSPDQGFDFFKDRIGITRNDEVTSGSPFDYKKNVKLVLVKGMPDPSNRRDYDQALADMVKRYVEQTQGHAFVLFTSYDMLRNCASRVSRWMSQNGYTLFSQSDGMPRGQMVQKFKETPGSVLFGTDSFWQGVDVPGDALQNVIITKLPFSVPDHPLLQARLNQIKERGGQPFSEYQLPEAIIKLRQGFGRLIRGHSDKGIVVILDPRVQTKGYGRAFLKALPECQLVEDSFAQAGSARPGWDDYI</sequence>
<feature type="domain" description="Helicase ATP-binding" evidence="14">
    <location>
        <begin position="37"/>
        <end position="277"/>
    </location>
</feature>
<dbReference type="Gene3D" id="3.40.50.300">
    <property type="entry name" value="P-loop containing nucleotide triphosphate hydrolases"/>
    <property type="match status" value="2"/>
</dbReference>
<dbReference type="InterPro" id="IPR045028">
    <property type="entry name" value="DinG/Rad3-like"/>
</dbReference>
<keyword evidence="9" id="KW-0238">DNA-binding</keyword>
<evidence type="ECO:0000256" key="2">
    <source>
        <dbReference type="ARBA" id="ARBA00022723"/>
    </source>
</evidence>
<dbReference type="PROSITE" id="PS51193">
    <property type="entry name" value="HELICASE_ATP_BIND_2"/>
    <property type="match status" value="1"/>
</dbReference>
<keyword evidence="2" id="KW-0479">Metal-binding</keyword>
<evidence type="ECO:0000256" key="9">
    <source>
        <dbReference type="ARBA" id="ARBA00023125"/>
    </source>
</evidence>
<keyword evidence="8" id="KW-0411">Iron-sulfur</keyword>
<dbReference type="GO" id="GO:0051536">
    <property type="term" value="F:iron-sulfur cluster binding"/>
    <property type="evidence" value="ECO:0007669"/>
    <property type="project" value="UniProtKB-KW"/>
</dbReference>
<accession>A0A518C2F7</accession>
<feature type="domain" description="Helicase ATP-binding" evidence="15">
    <location>
        <begin position="15"/>
        <end position="305"/>
    </location>
</feature>
<evidence type="ECO:0000256" key="7">
    <source>
        <dbReference type="ARBA" id="ARBA00023004"/>
    </source>
</evidence>
<reference evidence="17" key="1">
    <citation type="submission" date="2019-02" db="EMBL/GenBank/DDBJ databases">
        <title>Deep-cultivation of Planctomycetes and their phenomic and genomic characterization uncovers novel biology.</title>
        <authorList>
            <person name="Wiegand S."/>
            <person name="Jogler M."/>
            <person name="Boedeker C."/>
            <person name="Pinto D."/>
            <person name="Vollmers J."/>
            <person name="Rivas-Marin E."/>
            <person name="Kohn T."/>
            <person name="Peeters S.H."/>
            <person name="Heuer A."/>
            <person name="Rast P."/>
            <person name="Oberbeckmann S."/>
            <person name="Bunk B."/>
            <person name="Jeske O."/>
            <person name="Meyerdierks A."/>
            <person name="Storesund J.E."/>
            <person name="Kallscheuer N."/>
            <person name="Luecker S."/>
            <person name="Lage O.M."/>
            <person name="Pohl T."/>
            <person name="Merkel B.J."/>
            <person name="Hornburger P."/>
            <person name="Mueller R.-W."/>
            <person name="Bruemmer F."/>
            <person name="Labrenz M."/>
            <person name="Spormann A.M."/>
            <person name="Op den Camp H."/>
            <person name="Overmann J."/>
            <person name="Amann R."/>
            <person name="Jetten M.S.M."/>
            <person name="Mascher T."/>
            <person name="Medema M.H."/>
            <person name="Devos D.P."/>
            <person name="Kaster A.-K."/>
            <person name="Ovreas L."/>
            <person name="Rohde M."/>
            <person name="Galperin M.Y."/>
            <person name="Jogler C."/>
        </authorList>
    </citation>
    <scope>NUCLEOTIDE SEQUENCE [LARGE SCALE GENOMIC DNA]</scope>
    <source>
        <strain evidence="17">Pan97</strain>
    </source>
</reference>
<dbReference type="InterPro" id="IPR027417">
    <property type="entry name" value="P-loop_NTPase"/>
</dbReference>
<dbReference type="Pfam" id="PF06733">
    <property type="entry name" value="DEAD_2"/>
    <property type="match status" value="1"/>
</dbReference>
<keyword evidence="17" id="KW-1185">Reference proteome</keyword>
<evidence type="ECO:0000313" key="17">
    <source>
        <dbReference type="Proteomes" id="UP000318626"/>
    </source>
</evidence>
<keyword evidence="3" id="KW-0547">Nucleotide-binding</keyword>
<dbReference type="InterPro" id="IPR010614">
    <property type="entry name" value="RAD3-like_helicase_DEAD"/>
</dbReference>
<evidence type="ECO:0000256" key="3">
    <source>
        <dbReference type="ARBA" id="ARBA00022741"/>
    </source>
</evidence>
<evidence type="ECO:0000256" key="11">
    <source>
        <dbReference type="ARBA" id="ARBA00038058"/>
    </source>
</evidence>
<dbReference type="AlphaFoldDB" id="A0A518C2F7"/>
<dbReference type="Pfam" id="PF00270">
    <property type="entry name" value="DEAD"/>
    <property type="match status" value="1"/>
</dbReference>
<dbReference type="InterPro" id="IPR006555">
    <property type="entry name" value="ATP-dep_Helicase_C"/>
</dbReference>
<evidence type="ECO:0000313" key="16">
    <source>
        <dbReference type="EMBL" id="QDU73411.1"/>
    </source>
</evidence>
<comment type="catalytic activity">
    <reaction evidence="13">
        <text>ATP + H2O = ADP + phosphate + H(+)</text>
        <dbReference type="Rhea" id="RHEA:13065"/>
        <dbReference type="ChEBI" id="CHEBI:15377"/>
        <dbReference type="ChEBI" id="CHEBI:15378"/>
        <dbReference type="ChEBI" id="CHEBI:30616"/>
        <dbReference type="ChEBI" id="CHEBI:43474"/>
        <dbReference type="ChEBI" id="CHEBI:456216"/>
        <dbReference type="EC" id="5.6.2.3"/>
    </reaction>
</comment>
<dbReference type="InterPro" id="IPR014013">
    <property type="entry name" value="Helic_SF1/SF2_ATP-bd_DinG/Rad3"/>
</dbReference>
<dbReference type="EMBL" id="CP036289">
    <property type="protein sequence ID" value="QDU73411.1"/>
    <property type="molecule type" value="Genomic_DNA"/>
</dbReference>
<dbReference type="GO" id="GO:0006139">
    <property type="term" value="P:nucleobase-containing compound metabolic process"/>
    <property type="evidence" value="ECO:0007669"/>
    <property type="project" value="InterPro"/>
</dbReference>
<dbReference type="SUPFAM" id="SSF52540">
    <property type="entry name" value="P-loop containing nucleoside triphosphate hydrolases"/>
    <property type="match status" value="1"/>
</dbReference>
<dbReference type="Pfam" id="PF13307">
    <property type="entry name" value="Helicase_C_2"/>
    <property type="match status" value="1"/>
</dbReference>
<dbReference type="EC" id="5.6.2.3" evidence="12"/>
<evidence type="ECO:0000256" key="1">
    <source>
        <dbReference type="ARBA" id="ARBA00001966"/>
    </source>
</evidence>
<dbReference type="SMART" id="SM00487">
    <property type="entry name" value="DEXDc"/>
    <property type="match status" value="1"/>
</dbReference>
<dbReference type="KEGG" id="bvo:Pan97_03820"/>
<dbReference type="PANTHER" id="PTHR11472">
    <property type="entry name" value="DNA REPAIR DEAD HELICASE RAD3/XP-D SUBFAMILY MEMBER"/>
    <property type="match status" value="1"/>
</dbReference>
<protein>
    <recommendedName>
        <fullName evidence="12">DNA 5'-3' helicase</fullName>
        <ecNumber evidence="12">5.6.2.3</ecNumber>
    </recommendedName>
</protein>
<keyword evidence="6" id="KW-0067">ATP-binding</keyword>
<dbReference type="GO" id="GO:0003677">
    <property type="term" value="F:DNA binding"/>
    <property type="evidence" value="ECO:0007669"/>
    <property type="project" value="UniProtKB-KW"/>
</dbReference>
<evidence type="ECO:0000256" key="13">
    <source>
        <dbReference type="ARBA" id="ARBA00048954"/>
    </source>
</evidence>
<dbReference type="GO" id="GO:0016887">
    <property type="term" value="F:ATP hydrolysis activity"/>
    <property type="evidence" value="ECO:0007669"/>
    <property type="project" value="RHEA"/>
</dbReference>
<dbReference type="PROSITE" id="PS51192">
    <property type="entry name" value="HELICASE_ATP_BIND_1"/>
    <property type="match status" value="1"/>
</dbReference>
<keyword evidence="7" id="KW-0408">Iron</keyword>
<keyword evidence="10" id="KW-0413">Isomerase</keyword>
<evidence type="ECO:0000256" key="5">
    <source>
        <dbReference type="ARBA" id="ARBA00022806"/>
    </source>
</evidence>